<dbReference type="Pfam" id="PF17166">
    <property type="entry name" value="DUF5126"/>
    <property type="match status" value="1"/>
</dbReference>
<dbReference type="EMBL" id="FQVD01000021">
    <property type="protein sequence ID" value="SHF47533.1"/>
    <property type="molecule type" value="Genomic_DNA"/>
</dbReference>
<evidence type="ECO:0000259" key="3">
    <source>
        <dbReference type="Pfam" id="PF17166"/>
    </source>
</evidence>
<dbReference type="InterPro" id="IPR032527">
    <property type="entry name" value="DUF4959"/>
</dbReference>
<accession>A0A1M5BYC6</accession>
<proteinExistence type="predicted"/>
<dbReference type="AlphaFoldDB" id="A0A1M5BYC6"/>
<keyword evidence="5" id="KW-1185">Reference proteome</keyword>
<evidence type="ECO:0000313" key="5">
    <source>
        <dbReference type="Proteomes" id="UP000184436"/>
    </source>
</evidence>
<dbReference type="STRING" id="871325.SAMN05444349_12136"/>
<name>A0A1M5BYC6_9BACE</name>
<dbReference type="InterPro" id="IPR033431">
    <property type="entry name" value="DUF5126"/>
</dbReference>
<dbReference type="RefSeq" id="WP_025075134.1">
    <property type="nucleotide sequence ID" value="NZ_FQVD01000021.1"/>
</dbReference>
<feature type="domain" description="DUF4959" evidence="1">
    <location>
        <begin position="19"/>
        <end position="124"/>
    </location>
</feature>
<dbReference type="PROSITE" id="PS51257">
    <property type="entry name" value="PROKAR_LIPOPROTEIN"/>
    <property type="match status" value="1"/>
</dbReference>
<dbReference type="InterPro" id="IPR032164">
    <property type="entry name" value="DUF5000"/>
</dbReference>
<dbReference type="Gene3D" id="2.60.120.260">
    <property type="entry name" value="Galactose-binding domain-like"/>
    <property type="match status" value="1"/>
</dbReference>
<feature type="domain" description="DUF5126" evidence="3">
    <location>
        <begin position="126"/>
        <end position="227"/>
    </location>
</feature>
<dbReference type="Pfam" id="PF16323">
    <property type="entry name" value="DUF4959"/>
    <property type="match status" value="1"/>
</dbReference>
<sequence>MKTKLIWLNVIILCTLLLSCKEDEVRAPYGCDDQTPPQDISEVVIKSISGGAVIKYQVPDDSDLSYVKALFQTKKGETREVRSSKYVDSLKIEGIGDTDEHEVTVYAVDRSENVSKGIKIAFVPNTPPVVNIRESLRAIVDWGGFSLDFKNEGKDAISVMVYYENTETEGQRLYDVYYTEQKEGPLAIRGLSPLPSKFVVKVKDRWENESEPYEFELTPLEEELLDATQFKEMFIPGDVRWTFFGGQWSCFFNDNYGSMDFAHTDYPQAFPHPTTIDMGATVMLSRMKIWQRLVQDDFYKHGCPRHFEIYGCPEGLDPFREENYELLMDGHLEKPSGGEFTDPNTAEDILVAQQGHEFLFDNELMKPIRYVRFVSLSSWSGMECSRIAEMKFWGQYIK</sequence>
<dbReference type="OrthoDB" id="626236at2"/>
<evidence type="ECO:0008006" key="6">
    <source>
        <dbReference type="Google" id="ProtNLM"/>
    </source>
</evidence>
<dbReference type="Pfam" id="PF16391">
    <property type="entry name" value="DUF5000"/>
    <property type="match status" value="1"/>
</dbReference>
<dbReference type="Proteomes" id="UP000184436">
    <property type="component" value="Unassembled WGS sequence"/>
</dbReference>
<gene>
    <name evidence="4" type="ORF">SAMN05444349_12136</name>
</gene>
<evidence type="ECO:0000259" key="2">
    <source>
        <dbReference type="Pfam" id="PF16391"/>
    </source>
</evidence>
<feature type="domain" description="DUF5000" evidence="2">
    <location>
        <begin position="255"/>
        <end position="394"/>
    </location>
</feature>
<organism evidence="4 5">
    <name type="scientific">Bacteroides faecichinchillae</name>
    <dbReference type="NCBI Taxonomy" id="871325"/>
    <lineage>
        <taxon>Bacteria</taxon>
        <taxon>Pseudomonadati</taxon>
        <taxon>Bacteroidota</taxon>
        <taxon>Bacteroidia</taxon>
        <taxon>Bacteroidales</taxon>
        <taxon>Bacteroidaceae</taxon>
        <taxon>Bacteroides</taxon>
    </lineage>
</organism>
<reference evidence="4 5" key="1">
    <citation type="submission" date="2016-11" db="EMBL/GenBank/DDBJ databases">
        <authorList>
            <person name="Jaros S."/>
            <person name="Januszkiewicz K."/>
            <person name="Wedrychowicz H."/>
        </authorList>
    </citation>
    <scope>NUCLEOTIDE SEQUENCE [LARGE SCALE GENOMIC DNA]</scope>
    <source>
        <strain evidence="4 5">DSM 26883</strain>
    </source>
</reference>
<evidence type="ECO:0000259" key="1">
    <source>
        <dbReference type="Pfam" id="PF16323"/>
    </source>
</evidence>
<protein>
    <recommendedName>
        <fullName evidence="6">DUF4959 domain-containing protein</fullName>
    </recommendedName>
</protein>
<evidence type="ECO:0000313" key="4">
    <source>
        <dbReference type="EMBL" id="SHF47533.1"/>
    </source>
</evidence>